<dbReference type="CDD" id="cd17091">
    <property type="entry name" value="FERM_F0_SHANK"/>
    <property type="match status" value="1"/>
</dbReference>
<sequence length="143" mass="16328">MEGDVETSSLHGPDDPLRLRILVPELNVQKAFTVARDTLVWDVKQQCLSALPKELKESFNYGLFNPPENGRAGKFLDEERRIGDYSFPSSEGYLEVSDSHQSDLHQIDPHRSNPHRSDPHRSDLHRSDLHRSDPRFPDDSNVA</sequence>
<reference evidence="3" key="1">
    <citation type="submission" date="2020-11" db="EMBL/GenBank/DDBJ databases">
        <authorList>
            <person name="Tran Van P."/>
        </authorList>
    </citation>
    <scope>NUCLEOTIDE SEQUENCE</scope>
</reference>
<organism evidence="3">
    <name type="scientific">Darwinula stevensoni</name>
    <dbReference type="NCBI Taxonomy" id="69355"/>
    <lineage>
        <taxon>Eukaryota</taxon>
        <taxon>Metazoa</taxon>
        <taxon>Ecdysozoa</taxon>
        <taxon>Arthropoda</taxon>
        <taxon>Crustacea</taxon>
        <taxon>Oligostraca</taxon>
        <taxon>Ostracoda</taxon>
        <taxon>Podocopa</taxon>
        <taxon>Podocopida</taxon>
        <taxon>Darwinulocopina</taxon>
        <taxon>Darwinuloidea</taxon>
        <taxon>Darwinulidae</taxon>
        <taxon>Darwinula</taxon>
    </lineage>
</organism>
<evidence type="ECO:0000259" key="2">
    <source>
        <dbReference type="Pfam" id="PF16511"/>
    </source>
</evidence>
<dbReference type="GO" id="GO:0030160">
    <property type="term" value="F:synaptic receptor adaptor activity"/>
    <property type="evidence" value="ECO:0007669"/>
    <property type="project" value="TreeGrafter"/>
</dbReference>
<dbReference type="PANTHER" id="PTHR24135">
    <property type="entry name" value="SH3 AND MULTIPLE ANKYRIN REPEAT DOMAINS PROTEIN"/>
    <property type="match status" value="1"/>
</dbReference>
<accession>A0A7R9A1S3</accession>
<keyword evidence="4" id="KW-1185">Reference proteome</keyword>
<evidence type="ECO:0000256" key="1">
    <source>
        <dbReference type="SAM" id="MobiDB-lite"/>
    </source>
</evidence>
<dbReference type="GO" id="GO:0045211">
    <property type="term" value="C:postsynaptic membrane"/>
    <property type="evidence" value="ECO:0007669"/>
    <property type="project" value="TreeGrafter"/>
</dbReference>
<feature type="region of interest" description="Disordered" evidence="1">
    <location>
        <begin position="87"/>
        <end position="143"/>
    </location>
</feature>
<dbReference type="Proteomes" id="UP000677054">
    <property type="component" value="Unassembled WGS sequence"/>
</dbReference>
<dbReference type="Pfam" id="PF16511">
    <property type="entry name" value="FERM_f0"/>
    <property type="match status" value="1"/>
</dbReference>
<dbReference type="Gene3D" id="3.10.20.90">
    <property type="entry name" value="Phosphatidylinositol 3-kinase Catalytic Subunit, Chain A, domain 1"/>
    <property type="match status" value="1"/>
</dbReference>
<evidence type="ECO:0000313" key="4">
    <source>
        <dbReference type="Proteomes" id="UP000677054"/>
    </source>
</evidence>
<dbReference type="GO" id="GO:0035255">
    <property type="term" value="F:ionotropic glutamate receptor binding"/>
    <property type="evidence" value="ECO:0007669"/>
    <property type="project" value="TreeGrafter"/>
</dbReference>
<feature type="compositionally biased region" description="Basic and acidic residues" evidence="1">
    <location>
        <begin position="97"/>
        <end position="143"/>
    </location>
</feature>
<dbReference type="GO" id="GO:0043197">
    <property type="term" value="C:dendritic spine"/>
    <property type="evidence" value="ECO:0007669"/>
    <property type="project" value="TreeGrafter"/>
</dbReference>
<dbReference type="OrthoDB" id="445896at2759"/>
<evidence type="ECO:0000313" key="3">
    <source>
        <dbReference type="EMBL" id="CAD7245022.1"/>
    </source>
</evidence>
<dbReference type="PANTHER" id="PTHR24135:SF28">
    <property type="entry name" value="LD13733P"/>
    <property type="match status" value="1"/>
</dbReference>
<feature type="domain" description="Talin N-terminal F0" evidence="2">
    <location>
        <begin position="17"/>
        <end position="88"/>
    </location>
</feature>
<name>A0A7R9A1S3_9CRUS</name>
<dbReference type="GO" id="GO:0014069">
    <property type="term" value="C:postsynaptic density"/>
    <property type="evidence" value="ECO:0007669"/>
    <property type="project" value="TreeGrafter"/>
</dbReference>
<dbReference type="EMBL" id="CAJPEV010000760">
    <property type="protein sequence ID" value="CAG0888295.1"/>
    <property type="molecule type" value="Genomic_DNA"/>
</dbReference>
<dbReference type="InterPro" id="IPR032425">
    <property type="entry name" value="FERM_f0"/>
</dbReference>
<dbReference type="AlphaFoldDB" id="A0A7R9A1S3"/>
<gene>
    <name evidence="3" type="ORF">DSTB1V02_LOCUS4900</name>
</gene>
<proteinExistence type="predicted"/>
<protein>
    <recommendedName>
        <fullName evidence="2">Talin N-terminal F0 domain-containing protein</fullName>
    </recommendedName>
</protein>
<dbReference type="InterPro" id="IPR051569">
    <property type="entry name" value="SHANK"/>
</dbReference>
<dbReference type="EMBL" id="LR900277">
    <property type="protein sequence ID" value="CAD7245022.1"/>
    <property type="molecule type" value="Genomic_DNA"/>
</dbReference>